<evidence type="ECO:0000256" key="13">
    <source>
        <dbReference type="PIRSR" id="PIRSR000239-1"/>
    </source>
</evidence>
<dbReference type="OrthoDB" id="9812811at2"/>
<evidence type="ECO:0000256" key="5">
    <source>
        <dbReference type="ARBA" id="ARBA00022862"/>
    </source>
</evidence>
<dbReference type="PANTHER" id="PTHR42801">
    <property type="entry name" value="THIOREDOXIN-DEPENDENT PEROXIDE REDUCTASE"/>
    <property type="match status" value="1"/>
</dbReference>
<evidence type="ECO:0000256" key="9">
    <source>
        <dbReference type="ARBA" id="ARBA00032824"/>
    </source>
</evidence>
<evidence type="ECO:0000256" key="3">
    <source>
        <dbReference type="ARBA" id="ARBA00013017"/>
    </source>
</evidence>
<evidence type="ECO:0000256" key="8">
    <source>
        <dbReference type="ARBA" id="ARBA00023284"/>
    </source>
</evidence>
<keyword evidence="16" id="KW-1185">Reference proteome</keyword>
<dbReference type="InterPro" id="IPR024706">
    <property type="entry name" value="Peroxiredoxin_AhpC-typ"/>
</dbReference>
<evidence type="ECO:0000256" key="4">
    <source>
        <dbReference type="ARBA" id="ARBA00022559"/>
    </source>
</evidence>
<dbReference type="GO" id="GO:0045454">
    <property type="term" value="P:cell redox homeostasis"/>
    <property type="evidence" value="ECO:0007669"/>
    <property type="project" value="TreeGrafter"/>
</dbReference>
<dbReference type="GO" id="GO:0005737">
    <property type="term" value="C:cytoplasm"/>
    <property type="evidence" value="ECO:0007669"/>
    <property type="project" value="TreeGrafter"/>
</dbReference>
<dbReference type="PANTHER" id="PTHR42801:SF4">
    <property type="entry name" value="AHPC_TSA FAMILY PROTEIN"/>
    <property type="match status" value="1"/>
</dbReference>
<dbReference type="InterPro" id="IPR036249">
    <property type="entry name" value="Thioredoxin-like_sf"/>
</dbReference>
<evidence type="ECO:0000256" key="7">
    <source>
        <dbReference type="ARBA" id="ARBA00023157"/>
    </source>
</evidence>
<comment type="similarity">
    <text evidence="10">Belongs to the peroxiredoxin family. BCP/PrxQ subfamily.</text>
</comment>
<sequence length="166" mass="18833">MRTVTINQQVPDFIVPATNNKNVRLSALKGYNVILYFYPKDATPGCTIESQDFAANYNSFRATNTLVFGVSRDSLESHEQFKAAQILPFELISDENQALSALFGVIKPRTLKDQTFMGMIRSTFLIDSDGILRKEWRDISVKEHVHEVLAYCQRLSEPGLKRTNIS</sequence>
<keyword evidence="5" id="KW-0049">Antioxidant</keyword>
<evidence type="ECO:0000313" key="15">
    <source>
        <dbReference type="EMBL" id="AJQ94630.1"/>
    </source>
</evidence>
<keyword evidence="4 15" id="KW-0575">Peroxidase</keyword>
<dbReference type="EMBL" id="CP007142">
    <property type="protein sequence ID" value="AJQ94630.1"/>
    <property type="molecule type" value="Genomic_DNA"/>
</dbReference>
<evidence type="ECO:0000259" key="14">
    <source>
        <dbReference type="PROSITE" id="PS51352"/>
    </source>
</evidence>
<evidence type="ECO:0000256" key="2">
    <source>
        <dbReference type="ARBA" id="ARBA00011245"/>
    </source>
</evidence>
<dbReference type="Gene3D" id="3.40.30.10">
    <property type="entry name" value="Glutaredoxin"/>
    <property type="match status" value="1"/>
</dbReference>
<dbReference type="FunFam" id="3.40.30.10:FF:000007">
    <property type="entry name" value="Thioredoxin-dependent thiol peroxidase"/>
    <property type="match status" value="1"/>
</dbReference>
<dbReference type="EC" id="1.11.1.24" evidence="3"/>
<name>A0A0C5V5A1_9GAMM</name>
<dbReference type="PROSITE" id="PS51352">
    <property type="entry name" value="THIOREDOXIN_2"/>
    <property type="match status" value="1"/>
</dbReference>
<proteinExistence type="inferred from homology"/>
<dbReference type="GO" id="GO:0008379">
    <property type="term" value="F:thioredoxin peroxidase activity"/>
    <property type="evidence" value="ECO:0007669"/>
    <property type="project" value="TreeGrafter"/>
</dbReference>
<dbReference type="InterPro" id="IPR013766">
    <property type="entry name" value="Thioredoxin_domain"/>
</dbReference>
<keyword evidence="7" id="KW-1015">Disulfide bond</keyword>
<organism evidence="15 16">
    <name type="scientific">Gynuella sunshinyii YC6258</name>
    <dbReference type="NCBI Taxonomy" id="1445510"/>
    <lineage>
        <taxon>Bacteria</taxon>
        <taxon>Pseudomonadati</taxon>
        <taxon>Pseudomonadota</taxon>
        <taxon>Gammaproteobacteria</taxon>
        <taxon>Oceanospirillales</taxon>
        <taxon>Saccharospirillaceae</taxon>
        <taxon>Gynuella</taxon>
    </lineage>
</organism>
<feature type="active site" description="Cysteine sulfenic acid (-SOH) intermediate; for peroxidase activity" evidence="13">
    <location>
        <position position="46"/>
    </location>
</feature>
<dbReference type="CDD" id="cd03017">
    <property type="entry name" value="PRX_BCP"/>
    <property type="match status" value="1"/>
</dbReference>
<dbReference type="HOGENOM" id="CLU_042529_14_1_6"/>
<dbReference type="Proteomes" id="UP000032266">
    <property type="component" value="Chromosome"/>
</dbReference>
<dbReference type="SUPFAM" id="SSF52833">
    <property type="entry name" value="Thioredoxin-like"/>
    <property type="match status" value="1"/>
</dbReference>
<evidence type="ECO:0000256" key="6">
    <source>
        <dbReference type="ARBA" id="ARBA00023002"/>
    </source>
</evidence>
<evidence type="ECO:0000256" key="10">
    <source>
        <dbReference type="ARBA" id="ARBA00038489"/>
    </source>
</evidence>
<evidence type="ECO:0000256" key="1">
    <source>
        <dbReference type="ARBA" id="ARBA00003330"/>
    </source>
</evidence>
<protein>
    <recommendedName>
        <fullName evidence="3">thioredoxin-dependent peroxiredoxin</fullName>
        <ecNumber evidence="3">1.11.1.24</ecNumber>
    </recommendedName>
    <alternativeName>
        <fullName evidence="9">Thioredoxin peroxidase</fullName>
    </alternativeName>
    <alternativeName>
        <fullName evidence="11">Thioredoxin-dependent peroxiredoxin Bcp</fullName>
    </alternativeName>
</protein>
<comment type="function">
    <text evidence="1">Thiol-specific peroxidase that catalyzes the reduction of hydrogen peroxide and organic hydroperoxides to water and alcohols, respectively. Plays a role in cell protection against oxidative stress by detoxifying peroxides and as sensor of hydrogen peroxide-mediated signaling events.</text>
</comment>
<feature type="domain" description="Thioredoxin" evidence="14">
    <location>
        <begin position="4"/>
        <end position="157"/>
    </location>
</feature>
<evidence type="ECO:0000256" key="12">
    <source>
        <dbReference type="ARBA" id="ARBA00049091"/>
    </source>
</evidence>
<reference evidence="15 16" key="1">
    <citation type="submission" date="2014-01" db="EMBL/GenBank/DDBJ databases">
        <title>Full genme sequencing of cellulolytic bacterium Gynuella sunshinyii YC6258T gen. nov., sp. nov.</title>
        <authorList>
            <person name="Khan H."/>
            <person name="Chung E.J."/>
            <person name="Chung Y.R."/>
        </authorList>
    </citation>
    <scope>NUCLEOTIDE SEQUENCE [LARGE SCALE GENOMIC DNA]</scope>
    <source>
        <strain evidence="15 16">YC6258</strain>
    </source>
</reference>
<dbReference type="AlphaFoldDB" id="A0A0C5V5A1"/>
<dbReference type="STRING" id="1445510.YC6258_02592"/>
<evidence type="ECO:0000256" key="11">
    <source>
        <dbReference type="ARBA" id="ARBA00042639"/>
    </source>
</evidence>
<dbReference type="RefSeq" id="WP_044617129.1">
    <property type="nucleotide sequence ID" value="NZ_CP007142.1"/>
</dbReference>
<dbReference type="GO" id="GO:0034599">
    <property type="term" value="P:cellular response to oxidative stress"/>
    <property type="evidence" value="ECO:0007669"/>
    <property type="project" value="TreeGrafter"/>
</dbReference>
<evidence type="ECO:0000313" key="16">
    <source>
        <dbReference type="Proteomes" id="UP000032266"/>
    </source>
</evidence>
<dbReference type="KEGG" id="gsn:YC6258_02592"/>
<keyword evidence="6 15" id="KW-0560">Oxidoreductase</keyword>
<accession>A0A0C5V5A1</accession>
<dbReference type="InterPro" id="IPR000866">
    <property type="entry name" value="AhpC/TSA"/>
</dbReference>
<keyword evidence="8" id="KW-0676">Redox-active center</keyword>
<dbReference type="PIRSF" id="PIRSF000239">
    <property type="entry name" value="AHPC"/>
    <property type="match status" value="1"/>
</dbReference>
<gene>
    <name evidence="15" type="ORF">YC6258_02592</name>
</gene>
<dbReference type="InterPro" id="IPR050924">
    <property type="entry name" value="Peroxiredoxin_BCP/PrxQ"/>
</dbReference>
<comment type="catalytic activity">
    <reaction evidence="12">
        <text>a hydroperoxide + [thioredoxin]-dithiol = an alcohol + [thioredoxin]-disulfide + H2O</text>
        <dbReference type="Rhea" id="RHEA:62620"/>
        <dbReference type="Rhea" id="RHEA-COMP:10698"/>
        <dbReference type="Rhea" id="RHEA-COMP:10700"/>
        <dbReference type="ChEBI" id="CHEBI:15377"/>
        <dbReference type="ChEBI" id="CHEBI:29950"/>
        <dbReference type="ChEBI" id="CHEBI:30879"/>
        <dbReference type="ChEBI" id="CHEBI:35924"/>
        <dbReference type="ChEBI" id="CHEBI:50058"/>
        <dbReference type="EC" id="1.11.1.24"/>
    </reaction>
</comment>
<comment type="subunit">
    <text evidence="2">Monomer.</text>
</comment>
<dbReference type="PATRIC" id="fig|1445510.3.peg.2547"/>
<dbReference type="Pfam" id="PF00578">
    <property type="entry name" value="AhpC-TSA"/>
    <property type="match status" value="1"/>
</dbReference>